<dbReference type="RefSeq" id="XP_040717775.1">
    <property type="nucleotide sequence ID" value="XM_040858134.1"/>
</dbReference>
<keyword evidence="1" id="KW-0862">Zinc</keyword>
<dbReference type="InterPro" id="IPR013083">
    <property type="entry name" value="Znf_RING/FYVE/PHD"/>
</dbReference>
<dbReference type="InterPro" id="IPR001841">
    <property type="entry name" value="Znf_RING"/>
</dbReference>
<accession>A0A1Y2E6H3</accession>
<keyword evidence="1" id="KW-0479">Metal-binding</keyword>
<dbReference type="Proteomes" id="UP000193689">
    <property type="component" value="Unassembled WGS sequence"/>
</dbReference>
<proteinExistence type="predicted"/>
<dbReference type="SUPFAM" id="SSF57850">
    <property type="entry name" value="RING/U-box"/>
    <property type="match status" value="1"/>
</dbReference>
<dbReference type="GO" id="GO:0008270">
    <property type="term" value="F:zinc ion binding"/>
    <property type="evidence" value="ECO:0007669"/>
    <property type="project" value="UniProtKB-KW"/>
</dbReference>
<protein>
    <recommendedName>
        <fullName evidence="3">RING-type domain-containing protein</fullName>
    </recommendedName>
</protein>
<evidence type="ECO:0000259" key="3">
    <source>
        <dbReference type="PROSITE" id="PS50089"/>
    </source>
</evidence>
<sequence>MPRTHGRSRKSGRDMRALILSILRRLFKPIAAILKFIKRRLMRSSQEAPQRNDHSNSAMTPISEKRSNSVEPDQTSVMFHLVDKVGIGPCMPNYTPASAVFVLLYKSEAPPRNHGPFPVLRLRLTEPNEECLICREREISREFIDLHCGHRFMTACIRKSMKIQGVNMVCPLCCRPVRHYSKCQHLVDPSLLDSTAESRGELVEGTPLLSSCPSCREADRARRRRKFAMSVTPERPRPDWERLRAISDLTPELKLMLEGNYYAEESFLRVKNYLEMQLQQDKAHVQSMEAAEVKERPYFKARHYPTWLHLQRMRFKISEVERLQREADSGKLLPIFHPDNVGLGKSK</sequence>
<feature type="compositionally biased region" description="Polar residues" evidence="2">
    <location>
        <begin position="45"/>
        <end position="60"/>
    </location>
</feature>
<reference evidence="4 5" key="1">
    <citation type="submission" date="2016-07" db="EMBL/GenBank/DDBJ databases">
        <title>Pervasive Adenine N6-methylation of Active Genes in Fungi.</title>
        <authorList>
            <consortium name="DOE Joint Genome Institute"/>
            <person name="Mondo S.J."/>
            <person name="Dannebaum R.O."/>
            <person name="Kuo R.C."/>
            <person name="Labutti K."/>
            <person name="Haridas S."/>
            <person name="Kuo A."/>
            <person name="Salamov A."/>
            <person name="Ahrendt S.R."/>
            <person name="Lipzen A."/>
            <person name="Sullivan W."/>
            <person name="Andreopoulos W.B."/>
            <person name="Clum A."/>
            <person name="Lindquist E."/>
            <person name="Daum C."/>
            <person name="Ramamoorthy G.K."/>
            <person name="Gryganskyi A."/>
            <person name="Culley D."/>
            <person name="Magnuson J.K."/>
            <person name="James T.Y."/>
            <person name="O'Malley M.A."/>
            <person name="Stajich J.E."/>
            <person name="Spatafora J.W."/>
            <person name="Visel A."/>
            <person name="Grigoriev I.V."/>
        </authorList>
    </citation>
    <scope>NUCLEOTIDE SEQUENCE [LARGE SCALE GENOMIC DNA]</scope>
    <source>
        <strain evidence="4 5">CBS 129021</strain>
    </source>
</reference>
<evidence type="ECO:0000256" key="2">
    <source>
        <dbReference type="SAM" id="MobiDB-lite"/>
    </source>
</evidence>
<comment type="caution">
    <text evidence="4">The sequence shown here is derived from an EMBL/GenBank/DDBJ whole genome shotgun (WGS) entry which is preliminary data.</text>
</comment>
<keyword evidence="5" id="KW-1185">Reference proteome</keyword>
<evidence type="ECO:0000313" key="4">
    <source>
        <dbReference type="EMBL" id="ORY67151.1"/>
    </source>
</evidence>
<gene>
    <name evidence="4" type="ORF">BCR38DRAFT_407160</name>
</gene>
<dbReference type="PROSITE" id="PS50089">
    <property type="entry name" value="ZF_RING_2"/>
    <property type="match status" value="1"/>
</dbReference>
<dbReference type="Gene3D" id="3.30.40.10">
    <property type="entry name" value="Zinc/RING finger domain, C3HC4 (zinc finger)"/>
    <property type="match status" value="1"/>
</dbReference>
<dbReference type="AlphaFoldDB" id="A0A1Y2E6H3"/>
<keyword evidence="1" id="KW-0863">Zinc-finger</keyword>
<dbReference type="EMBL" id="MCFJ01000004">
    <property type="protein sequence ID" value="ORY67151.1"/>
    <property type="molecule type" value="Genomic_DNA"/>
</dbReference>
<dbReference type="InParanoid" id="A0A1Y2E6H3"/>
<dbReference type="GeneID" id="63774346"/>
<name>A0A1Y2E6H3_9PEZI</name>
<evidence type="ECO:0000313" key="5">
    <source>
        <dbReference type="Proteomes" id="UP000193689"/>
    </source>
</evidence>
<feature type="domain" description="RING-type" evidence="3">
    <location>
        <begin position="131"/>
        <end position="173"/>
    </location>
</feature>
<evidence type="ECO:0000256" key="1">
    <source>
        <dbReference type="PROSITE-ProRule" id="PRU00175"/>
    </source>
</evidence>
<dbReference type="OrthoDB" id="8062037at2759"/>
<organism evidence="4 5">
    <name type="scientific">Pseudomassariella vexata</name>
    <dbReference type="NCBI Taxonomy" id="1141098"/>
    <lineage>
        <taxon>Eukaryota</taxon>
        <taxon>Fungi</taxon>
        <taxon>Dikarya</taxon>
        <taxon>Ascomycota</taxon>
        <taxon>Pezizomycotina</taxon>
        <taxon>Sordariomycetes</taxon>
        <taxon>Xylariomycetidae</taxon>
        <taxon>Amphisphaeriales</taxon>
        <taxon>Pseudomassariaceae</taxon>
        <taxon>Pseudomassariella</taxon>
    </lineage>
</organism>
<feature type="region of interest" description="Disordered" evidence="2">
    <location>
        <begin position="45"/>
        <end position="71"/>
    </location>
</feature>